<evidence type="ECO:0000313" key="2">
    <source>
        <dbReference type="Proteomes" id="UP000289738"/>
    </source>
</evidence>
<dbReference type="EMBL" id="SDMP01000002">
    <property type="protein sequence ID" value="RYR72950.1"/>
    <property type="molecule type" value="Genomic_DNA"/>
</dbReference>
<name>A0A445EBU0_ARAHY</name>
<dbReference type="AlphaFoldDB" id="A0A445EBU0"/>
<dbReference type="Proteomes" id="UP000289738">
    <property type="component" value="Chromosome A02"/>
</dbReference>
<reference evidence="1 2" key="1">
    <citation type="submission" date="2019-01" db="EMBL/GenBank/DDBJ databases">
        <title>Sequencing of cultivated peanut Arachis hypogaea provides insights into genome evolution and oil improvement.</title>
        <authorList>
            <person name="Chen X."/>
        </authorList>
    </citation>
    <scope>NUCLEOTIDE SEQUENCE [LARGE SCALE GENOMIC DNA]</scope>
    <source>
        <strain evidence="2">cv. Fuhuasheng</strain>
        <tissue evidence="1">Leaves</tissue>
    </source>
</reference>
<organism evidence="1 2">
    <name type="scientific">Arachis hypogaea</name>
    <name type="common">Peanut</name>
    <dbReference type="NCBI Taxonomy" id="3818"/>
    <lineage>
        <taxon>Eukaryota</taxon>
        <taxon>Viridiplantae</taxon>
        <taxon>Streptophyta</taxon>
        <taxon>Embryophyta</taxon>
        <taxon>Tracheophyta</taxon>
        <taxon>Spermatophyta</taxon>
        <taxon>Magnoliopsida</taxon>
        <taxon>eudicotyledons</taxon>
        <taxon>Gunneridae</taxon>
        <taxon>Pentapetalae</taxon>
        <taxon>rosids</taxon>
        <taxon>fabids</taxon>
        <taxon>Fabales</taxon>
        <taxon>Fabaceae</taxon>
        <taxon>Papilionoideae</taxon>
        <taxon>50 kb inversion clade</taxon>
        <taxon>dalbergioids sensu lato</taxon>
        <taxon>Dalbergieae</taxon>
        <taxon>Pterocarpus clade</taxon>
        <taxon>Arachis</taxon>
    </lineage>
</organism>
<sequence length="113" mass="12939">MFHEKIPGCDLKANPHIKSRVKLLKRQYFVIVEMMSMVGRGNAKNVTQEVATIEAEREAILSNRQVNENIQVNLKETRMEYEESPTRGVPIAPGVSIVPSFLSTRERNTKKRE</sequence>
<gene>
    <name evidence="1" type="ORF">Ahy_A02g007178</name>
</gene>
<proteinExistence type="predicted"/>
<accession>A0A445EBU0</accession>
<evidence type="ECO:0000313" key="1">
    <source>
        <dbReference type="EMBL" id="RYR72950.1"/>
    </source>
</evidence>
<keyword evidence="2" id="KW-1185">Reference proteome</keyword>
<comment type="caution">
    <text evidence="1">The sequence shown here is derived from an EMBL/GenBank/DDBJ whole genome shotgun (WGS) entry which is preliminary data.</text>
</comment>
<protein>
    <submittedName>
        <fullName evidence="1">Uncharacterized protein</fullName>
    </submittedName>
</protein>